<evidence type="ECO:0000256" key="3">
    <source>
        <dbReference type="ARBA" id="ARBA00017358"/>
    </source>
</evidence>
<keyword evidence="11" id="KW-0175">Coiled coil</keyword>
<dbReference type="Proteomes" id="UP000291020">
    <property type="component" value="Unassembled WGS sequence"/>
</dbReference>
<feature type="region of interest" description="Disordered" evidence="15">
    <location>
        <begin position="137"/>
        <end position="176"/>
    </location>
</feature>
<evidence type="ECO:0000256" key="6">
    <source>
        <dbReference type="ARBA" id="ARBA00022618"/>
    </source>
</evidence>
<evidence type="ECO:0000256" key="13">
    <source>
        <dbReference type="ARBA" id="ARBA00023306"/>
    </source>
</evidence>
<dbReference type="InterPro" id="IPR036236">
    <property type="entry name" value="Znf_C2H2_sf"/>
</dbReference>
<evidence type="ECO:0000256" key="8">
    <source>
        <dbReference type="ARBA" id="ARBA00022771"/>
    </source>
</evidence>
<dbReference type="Ensembl" id="ENSGAGT00000000327.1">
    <property type="protein sequence ID" value="ENSGAGP00000000287.1"/>
    <property type="gene ID" value="ENSGAGG00000000166.1"/>
</dbReference>
<evidence type="ECO:0000256" key="7">
    <source>
        <dbReference type="ARBA" id="ARBA00022723"/>
    </source>
</evidence>
<feature type="domain" description="Zinc finger double-stranded RNA binding" evidence="16">
    <location>
        <begin position="46"/>
        <end position="69"/>
    </location>
</feature>
<dbReference type="STRING" id="38772.ENSGAGP00000000287"/>
<dbReference type="GO" id="GO:0033314">
    <property type="term" value="P:mitotic DNA replication checkpoint signaling"/>
    <property type="evidence" value="ECO:0007669"/>
    <property type="project" value="TreeGrafter"/>
</dbReference>
<feature type="compositionally biased region" description="Acidic residues" evidence="15">
    <location>
        <begin position="154"/>
        <end position="163"/>
    </location>
</feature>
<dbReference type="InterPro" id="IPR059039">
    <property type="entry name" value="ZNF380_CC"/>
</dbReference>
<evidence type="ECO:0000256" key="15">
    <source>
        <dbReference type="SAM" id="MobiDB-lite"/>
    </source>
</evidence>
<dbReference type="PANTHER" id="PTHR13278">
    <property type="entry name" value="ZINC FINGER PROTEIN 830"/>
    <property type="match status" value="1"/>
</dbReference>
<evidence type="ECO:0000256" key="11">
    <source>
        <dbReference type="ARBA" id="ARBA00023054"/>
    </source>
</evidence>
<evidence type="ECO:0000256" key="9">
    <source>
        <dbReference type="ARBA" id="ARBA00022776"/>
    </source>
</evidence>
<feature type="region of interest" description="Disordered" evidence="15">
    <location>
        <begin position="76"/>
        <end position="106"/>
    </location>
</feature>
<evidence type="ECO:0000259" key="17">
    <source>
        <dbReference type="Pfam" id="PF23406"/>
    </source>
</evidence>
<dbReference type="InterPro" id="IPR040050">
    <property type="entry name" value="ZNF830-like"/>
</dbReference>
<keyword evidence="9" id="KW-0498">Mitosis</keyword>
<protein>
    <recommendedName>
        <fullName evidence="3">Zinc finger protein 830</fullName>
    </recommendedName>
    <alternativeName>
        <fullName evidence="14">Coiled-coil domain-containing protein 16</fullName>
    </alternativeName>
</protein>
<evidence type="ECO:0000259" key="16">
    <source>
        <dbReference type="Pfam" id="PF12171"/>
    </source>
</evidence>
<dbReference type="Pfam" id="PF23406">
    <property type="entry name" value="ZNF380_CC"/>
    <property type="match status" value="1"/>
</dbReference>
<keyword evidence="19" id="KW-1185">Reference proteome</keyword>
<sequence length="355" mass="40392">MAAGPSSERKVVQQDELRRLMREKQRQSAGKKRIEAPFAKYPFPDCTLCNTQIKGELLWQTHILGKQHKEKIAELKGAKETVPGPTISISSSHPTKRKVSDTENQEVKRTKGKYKYLYLASFPRLPTDFFDKAERADTKALPSKGPGPSLLTGDYDEEEEEEKDTTSKSPSVQKNEILPTAQETVANALPADFFDNKTAAPIVSHSGSIQKAEVQEKVVERKENTAEALPEGFFDDPEVDARVRKVDAPKDQLDKEWDEFQKAMRQVNTISEAIVAEEDEEGRLDRQIGEIDEQIECYRRVELLRNRQDVMKDKFKEAMRLRATQEKENEDIGSEDEGELQDLLSQDWRVKGALL</sequence>
<dbReference type="GO" id="GO:0003676">
    <property type="term" value="F:nucleic acid binding"/>
    <property type="evidence" value="ECO:0007669"/>
    <property type="project" value="InterPro"/>
</dbReference>
<comment type="subcellular location">
    <subcellularLocation>
        <location evidence="1">Chromosome</location>
    </subcellularLocation>
    <subcellularLocation>
        <location evidence="2">Nucleus speckle</location>
    </subcellularLocation>
</comment>
<evidence type="ECO:0000256" key="10">
    <source>
        <dbReference type="ARBA" id="ARBA00022833"/>
    </source>
</evidence>
<evidence type="ECO:0000256" key="5">
    <source>
        <dbReference type="ARBA" id="ARBA00022473"/>
    </source>
</evidence>
<keyword evidence="8" id="KW-0863">Zinc-finger</keyword>
<feature type="domain" description="ZNF380 coiled-coil" evidence="17">
    <location>
        <begin position="229"/>
        <end position="309"/>
    </location>
</feature>
<dbReference type="SUPFAM" id="SSF57667">
    <property type="entry name" value="beta-beta-alpha zinc fingers"/>
    <property type="match status" value="1"/>
</dbReference>
<evidence type="ECO:0000256" key="14">
    <source>
        <dbReference type="ARBA" id="ARBA00030672"/>
    </source>
</evidence>
<keyword evidence="7" id="KW-0479">Metal-binding</keyword>
<dbReference type="GO" id="GO:0005681">
    <property type="term" value="C:spliceosomal complex"/>
    <property type="evidence" value="ECO:0007669"/>
    <property type="project" value="InterPro"/>
</dbReference>
<dbReference type="InterPro" id="IPR022755">
    <property type="entry name" value="Znf_C2H2_jaz"/>
</dbReference>
<keyword evidence="10" id="KW-0862">Zinc</keyword>
<evidence type="ECO:0000313" key="18">
    <source>
        <dbReference type="Ensembl" id="ENSGAGP00000000287.1"/>
    </source>
</evidence>
<keyword evidence="6" id="KW-0132">Cell division</keyword>
<proteinExistence type="predicted"/>
<keyword evidence="4" id="KW-0158">Chromosome</keyword>
<evidence type="ECO:0000313" key="19">
    <source>
        <dbReference type="Proteomes" id="UP000291020"/>
    </source>
</evidence>
<reference evidence="19" key="1">
    <citation type="journal article" date="2017" name="PLoS ONE">
        <title>The Agassiz's desert tortoise genome provides a resource for the conservation of a threatened species.</title>
        <authorList>
            <person name="Tollis M."/>
            <person name="DeNardo D.F."/>
            <person name="Cornelius J.A."/>
            <person name="Dolby G.A."/>
            <person name="Edwards T."/>
            <person name="Henen B.T."/>
            <person name="Karl A.E."/>
            <person name="Murphy R.W."/>
            <person name="Kusumi K."/>
        </authorList>
    </citation>
    <scope>NUCLEOTIDE SEQUENCE [LARGE SCALE GENOMIC DNA]</scope>
</reference>
<dbReference type="GO" id="GO:0008270">
    <property type="term" value="F:zinc ion binding"/>
    <property type="evidence" value="ECO:0007669"/>
    <property type="project" value="UniProtKB-KW"/>
</dbReference>
<reference evidence="18" key="2">
    <citation type="submission" date="2025-08" db="UniProtKB">
        <authorList>
            <consortium name="Ensembl"/>
        </authorList>
    </citation>
    <scope>IDENTIFICATION</scope>
</reference>
<evidence type="ECO:0000256" key="1">
    <source>
        <dbReference type="ARBA" id="ARBA00004286"/>
    </source>
</evidence>
<keyword evidence="5" id="KW-0217">Developmental protein</keyword>
<dbReference type="AlphaFoldDB" id="A0A452GFG5"/>
<accession>A0A452GFG5</accession>
<dbReference type="Pfam" id="PF12171">
    <property type="entry name" value="zf-C2H2_jaz"/>
    <property type="match status" value="1"/>
</dbReference>
<dbReference type="GO" id="GO:0044773">
    <property type="term" value="P:mitotic DNA damage checkpoint signaling"/>
    <property type="evidence" value="ECO:0007669"/>
    <property type="project" value="TreeGrafter"/>
</dbReference>
<keyword evidence="12" id="KW-0539">Nucleus</keyword>
<evidence type="ECO:0000256" key="12">
    <source>
        <dbReference type="ARBA" id="ARBA00023242"/>
    </source>
</evidence>
<evidence type="ECO:0000256" key="4">
    <source>
        <dbReference type="ARBA" id="ARBA00022454"/>
    </source>
</evidence>
<keyword evidence="13" id="KW-0131">Cell cycle</keyword>
<reference evidence="18" key="3">
    <citation type="submission" date="2025-09" db="UniProtKB">
        <authorList>
            <consortium name="Ensembl"/>
        </authorList>
    </citation>
    <scope>IDENTIFICATION</scope>
</reference>
<evidence type="ECO:0000256" key="2">
    <source>
        <dbReference type="ARBA" id="ARBA00004324"/>
    </source>
</evidence>
<dbReference type="PANTHER" id="PTHR13278:SF0">
    <property type="entry name" value="ZINC FINGER PROTEIN 830"/>
    <property type="match status" value="1"/>
</dbReference>
<name>A0A452GFG5_9SAUR</name>
<dbReference type="GO" id="GO:0033260">
    <property type="term" value="P:nuclear DNA replication"/>
    <property type="evidence" value="ECO:0007669"/>
    <property type="project" value="TreeGrafter"/>
</dbReference>
<organism evidence="18 19">
    <name type="scientific">Gopherus agassizii</name>
    <name type="common">Agassiz's desert tortoise</name>
    <dbReference type="NCBI Taxonomy" id="38772"/>
    <lineage>
        <taxon>Eukaryota</taxon>
        <taxon>Metazoa</taxon>
        <taxon>Chordata</taxon>
        <taxon>Craniata</taxon>
        <taxon>Vertebrata</taxon>
        <taxon>Euteleostomi</taxon>
        <taxon>Archelosauria</taxon>
        <taxon>Testudinata</taxon>
        <taxon>Testudines</taxon>
        <taxon>Cryptodira</taxon>
        <taxon>Durocryptodira</taxon>
        <taxon>Testudinoidea</taxon>
        <taxon>Testudinidae</taxon>
        <taxon>Gopherus</taxon>
    </lineage>
</organism>